<dbReference type="InterPro" id="IPR020287">
    <property type="entry name" value="Tail_sheath_C"/>
</dbReference>
<protein>
    <submittedName>
        <fullName evidence="4">Tail sheath protein</fullName>
    </submittedName>
</protein>
<dbReference type="eggNOG" id="COG3497">
    <property type="taxonomic scope" value="Bacteria"/>
</dbReference>
<dbReference type="Proteomes" id="UP000003157">
    <property type="component" value="Unassembled WGS sequence"/>
</dbReference>
<dbReference type="OrthoDB" id="9767864at2"/>
<comment type="similarity">
    <text evidence="1">Belongs to the myoviridae tail sheath protein family.</text>
</comment>
<dbReference type="AlphaFoldDB" id="E7G9B6"/>
<dbReference type="STRING" id="100884.GCA_000269565_03198"/>
<accession>E7G9B6</accession>
<feature type="domain" description="Tail sheath protein C-terminal" evidence="3">
    <location>
        <begin position="457"/>
        <end position="563"/>
    </location>
</feature>
<dbReference type="PANTHER" id="PTHR35861">
    <property type="match status" value="1"/>
</dbReference>
<dbReference type="HOGENOM" id="CLU_009303_1_0_9"/>
<feature type="domain" description="Tail sheath protein subtilisin-like" evidence="2">
    <location>
        <begin position="304"/>
        <end position="455"/>
    </location>
</feature>
<dbReference type="Gene3D" id="3.40.50.11780">
    <property type="match status" value="2"/>
</dbReference>
<dbReference type="GeneID" id="78230986"/>
<dbReference type="EMBL" id="ADKX01000024">
    <property type="protein sequence ID" value="EFW05406.1"/>
    <property type="molecule type" value="Genomic_DNA"/>
</dbReference>
<dbReference type="RefSeq" id="WP_008788470.1">
    <property type="nucleotide sequence ID" value="NZ_AKCB01000002.1"/>
</dbReference>
<comment type="caution">
    <text evidence="4">The sequence shown here is derived from an EMBL/GenBank/DDBJ whole genome shotgun (WGS) entry which is preliminary data.</text>
</comment>
<gene>
    <name evidence="4" type="ORF">HMPREF9488_01354</name>
</gene>
<evidence type="ECO:0000259" key="3">
    <source>
        <dbReference type="Pfam" id="PF17482"/>
    </source>
</evidence>
<sequence length="569" mass="62640">MAEYLAPGVYVEEFESGVKAMEGVGTSTAGFVGMASRGQTIGKPRLITGVAEFRKCFGGYLGEEFGEHRFLSYAVDQFFANGGSSCYVMRVASSEQVSAFADIEDALKVTATSSGTWGNAIKVQIRKAYQAKTYVTRQATEDEVKKNQYTVNSSGGFYSGDVVELNEKFYTVTNVFDNILELNKPLEGDYFKDALHPNVFLQTVVIDMQIICEDFGEVYEKCSLNPSSPSFVVNVLEKSDFINASLIETAEKKLDTEAFYAKYTTDFKSYLLAGGTTVMPAAGYEDMYIGKDDGPSQRSGIQAFIEINDVSIMAVPGMTSAAVQSALITHCESTASRFAILDAPLDVSAVDKLSEHREQFDTTYAAMYHPWLSVFDPLLKKNSYTPPSGAMAGIYARVDNTRGVWKAPANEVVRNATGLSVHYNEAEQGKLNPKGINLIRSLPGMGIRVWGARTCSSDGNWKYINVRRLFIYLEESIKANTSWAVFEPNDENLWSRVSGTIRVFLTTLWRDGALTGSTSDEAFFVNVGKSTMTQDDILNGRLICVIGVAPVRPAEFVIFRITQKMEDAS</sequence>
<dbReference type="InterPro" id="IPR052042">
    <property type="entry name" value="Tail_sheath_structural"/>
</dbReference>
<dbReference type="Pfam" id="PF17482">
    <property type="entry name" value="Phage_sheath_1C"/>
    <property type="match status" value="1"/>
</dbReference>
<evidence type="ECO:0000256" key="1">
    <source>
        <dbReference type="ARBA" id="ARBA00008005"/>
    </source>
</evidence>
<evidence type="ECO:0000313" key="5">
    <source>
        <dbReference type="Proteomes" id="UP000003157"/>
    </source>
</evidence>
<dbReference type="PANTHER" id="PTHR35861:SF1">
    <property type="entry name" value="PHAGE TAIL SHEATH PROTEIN"/>
    <property type="match status" value="1"/>
</dbReference>
<organism evidence="4 5">
    <name type="scientific">Coprobacillus cateniformis</name>
    <dbReference type="NCBI Taxonomy" id="100884"/>
    <lineage>
        <taxon>Bacteria</taxon>
        <taxon>Bacillati</taxon>
        <taxon>Bacillota</taxon>
        <taxon>Erysipelotrichia</taxon>
        <taxon>Erysipelotrichales</taxon>
        <taxon>Coprobacillaceae</taxon>
        <taxon>Coprobacillus</taxon>
    </lineage>
</organism>
<evidence type="ECO:0000259" key="2">
    <source>
        <dbReference type="Pfam" id="PF04984"/>
    </source>
</evidence>
<dbReference type="Pfam" id="PF04984">
    <property type="entry name" value="Phage_sheath_1"/>
    <property type="match status" value="1"/>
</dbReference>
<keyword evidence="5" id="KW-1185">Reference proteome</keyword>
<dbReference type="InterPro" id="IPR035089">
    <property type="entry name" value="Phage_sheath_subtilisin"/>
</dbReference>
<reference evidence="4 5" key="1">
    <citation type="submission" date="2010-12" db="EMBL/GenBank/DDBJ databases">
        <title>The Genome Sequence of Coprobacillus sp. strain 29_1.</title>
        <authorList>
            <consortium name="The Broad Institute Genome Sequencing Platform"/>
            <person name="Earl A."/>
            <person name="Ward D."/>
            <person name="Feldgarden M."/>
            <person name="Gevers D."/>
            <person name="Daigneault M."/>
            <person name="Sibley C.D."/>
            <person name="White A."/>
            <person name="Strauss J."/>
            <person name="Allen-Vercoe E."/>
            <person name="Young S.K."/>
            <person name="Zeng Q."/>
            <person name="Gargeya S."/>
            <person name="Fitzgerald M."/>
            <person name="Haas B."/>
            <person name="Abouelleil A."/>
            <person name="Alvarado L."/>
            <person name="Arachchi H.M."/>
            <person name="Berlin A."/>
            <person name="Brown A."/>
            <person name="Chapman S.B."/>
            <person name="Chen Z."/>
            <person name="Dunbar C."/>
            <person name="Freedman E."/>
            <person name="Gearin G."/>
            <person name="Gellesch M."/>
            <person name="Goldberg J."/>
            <person name="Griggs A."/>
            <person name="Gujja S."/>
            <person name="Heilman E."/>
            <person name="Heiman D."/>
            <person name="Howarth C."/>
            <person name="Larson L."/>
            <person name="Lui A."/>
            <person name="MacDonald P.J.P."/>
            <person name="Mehta T."/>
            <person name="Montmayeur A."/>
            <person name="Murphy C."/>
            <person name="Neiman D."/>
            <person name="Pearson M."/>
            <person name="Priest M."/>
            <person name="Roberts A."/>
            <person name="Saif S."/>
            <person name="Shea T."/>
            <person name="Shenoy N."/>
            <person name="Sisk P."/>
            <person name="Stolte C."/>
            <person name="Sykes S."/>
            <person name="White J."/>
            <person name="Yandava C."/>
            <person name="Nusbaum C."/>
            <person name="Birren B."/>
        </authorList>
    </citation>
    <scope>NUCLEOTIDE SEQUENCE [LARGE SCALE GENOMIC DNA]</scope>
    <source>
        <strain evidence="4 5">29_1</strain>
    </source>
</reference>
<proteinExistence type="inferred from homology"/>
<name>E7G9B6_9FIRM</name>
<evidence type="ECO:0000313" key="4">
    <source>
        <dbReference type="EMBL" id="EFW05406.1"/>
    </source>
</evidence>